<dbReference type="PANTHER" id="PTHR24161:SF17">
    <property type="entry name" value="PALMITOYLTRANSFERASE"/>
    <property type="match status" value="1"/>
</dbReference>
<keyword evidence="5 7" id="KW-0040">ANK repeat</keyword>
<dbReference type="EMBL" id="JAKCXM010000448">
    <property type="protein sequence ID" value="KAJ0393932.1"/>
    <property type="molecule type" value="Genomic_DNA"/>
</dbReference>
<comment type="catalytic activity">
    <reaction evidence="8">
        <text>L-cysteinyl-[protein] + hexadecanoyl-CoA = S-hexadecanoyl-L-cysteinyl-[protein] + CoA</text>
        <dbReference type="Rhea" id="RHEA:36683"/>
        <dbReference type="Rhea" id="RHEA-COMP:10131"/>
        <dbReference type="Rhea" id="RHEA-COMP:11032"/>
        <dbReference type="ChEBI" id="CHEBI:29950"/>
        <dbReference type="ChEBI" id="CHEBI:57287"/>
        <dbReference type="ChEBI" id="CHEBI:57379"/>
        <dbReference type="ChEBI" id="CHEBI:74151"/>
        <dbReference type="EC" id="2.3.1.225"/>
    </reaction>
</comment>
<evidence type="ECO:0000313" key="12">
    <source>
        <dbReference type="Proteomes" id="UP001209570"/>
    </source>
</evidence>
<evidence type="ECO:0000256" key="4">
    <source>
        <dbReference type="ARBA" id="ARBA00022989"/>
    </source>
</evidence>
<feature type="repeat" description="ANK" evidence="7">
    <location>
        <begin position="73"/>
        <end position="101"/>
    </location>
</feature>
<feature type="transmembrane region" description="Helical" evidence="8">
    <location>
        <begin position="410"/>
        <end position="432"/>
    </location>
</feature>
<sequence length="538" mass="60578">MDELFVCAKTNRLARFQELIAAHGPALAQQRDAQGHTVTHWIAQRGGAEFLAFVHSIGAPMNLPSLDSVKLHPIHWACSTGNLAALKAFVRLGVEINTADDTKHRTPLLIAAQNGFPLLVMFLVKHGADVTLVDIDQDSAIHWAAYKGATEIVSVFQYLGLSSDAPDRYGQTPLHLAAMRGELATVQYLVEELDSDLDVRDAQGRTPIQLANLKGYARVAQYLSRRQFRQRWNVFSWWETSRAPYFFVLVNCVLSFVGYARVVMPFVPELRGLYVPHLAWNALTWLLFALTVRTRPGDLATDATLQDEYSHVTEQLVSASGDDEAESAKLCLLERPLCHSCHIQRPRRAKHCRVCKTCVDTFDHHCPFVDNCVGRRNYVYFLGFVGALTLDILLLLFVFYRQYRTVGGTWWMLVTATYMTIVLLPVGHLLGFHCYLTARNLTTNEVMNAHRYEYMRGADGQYRNPFDRGLLRNVLGRLAPGLFSEDDGRSRRYRRVEQQEPDAHDALRSATVTWGNDDDAEKQHSKASGTAALAAMPV</sequence>
<keyword evidence="4 8" id="KW-1133">Transmembrane helix</keyword>
<keyword evidence="6 8" id="KW-0472">Membrane</keyword>
<feature type="repeat" description="ANK" evidence="7">
    <location>
        <begin position="103"/>
        <end position="135"/>
    </location>
</feature>
<keyword evidence="12" id="KW-1185">Reference proteome</keyword>
<feature type="transmembrane region" description="Helical" evidence="8">
    <location>
        <begin position="378"/>
        <end position="398"/>
    </location>
</feature>
<dbReference type="AlphaFoldDB" id="A0AAD5L9Y1"/>
<dbReference type="InterPro" id="IPR036770">
    <property type="entry name" value="Ankyrin_rpt-contain_sf"/>
</dbReference>
<organism evidence="11 12">
    <name type="scientific">Pythium insidiosum</name>
    <name type="common">Pythiosis disease agent</name>
    <dbReference type="NCBI Taxonomy" id="114742"/>
    <lineage>
        <taxon>Eukaryota</taxon>
        <taxon>Sar</taxon>
        <taxon>Stramenopiles</taxon>
        <taxon>Oomycota</taxon>
        <taxon>Peronosporomycetes</taxon>
        <taxon>Pythiales</taxon>
        <taxon>Pythiaceae</taxon>
        <taxon>Pythium</taxon>
    </lineage>
</organism>
<dbReference type="GO" id="GO:0019706">
    <property type="term" value="F:protein-cysteine S-palmitoyltransferase activity"/>
    <property type="evidence" value="ECO:0007669"/>
    <property type="project" value="UniProtKB-EC"/>
</dbReference>
<dbReference type="EC" id="2.3.1.225" evidence="8"/>
<name>A0AAD5L9Y1_PYTIN</name>
<evidence type="ECO:0000256" key="3">
    <source>
        <dbReference type="ARBA" id="ARBA00022737"/>
    </source>
</evidence>
<feature type="transmembrane region" description="Helical" evidence="8">
    <location>
        <begin position="245"/>
        <end position="267"/>
    </location>
</feature>
<keyword evidence="3" id="KW-0677">Repeat</keyword>
<comment type="subcellular location">
    <subcellularLocation>
        <location evidence="1">Membrane</location>
        <topology evidence="1">Multi-pass membrane protein</topology>
    </subcellularLocation>
</comment>
<dbReference type="InterPro" id="IPR001594">
    <property type="entry name" value="Palmitoyltrfase_DHHC"/>
</dbReference>
<feature type="transmembrane region" description="Helical" evidence="8">
    <location>
        <begin position="273"/>
        <end position="292"/>
    </location>
</feature>
<dbReference type="PROSITE" id="PS50216">
    <property type="entry name" value="DHHC"/>
    <property type="match status" value="1"/>
</dbReference>
<comment type="caution">
    <text evidence="11">The sequence shown here is derived from an EMBL/GenBank/DDBJ whole genome shotgun (WGS) entry which is preliminary data.</text>
</comment>
<dbReference type="InterPro" id="IPR002110">
    <property type="entry name" value="Ankyrin_rpt"/>
</dbReference>
<keyword evidence="2 8" id="KW-0812">Transmembrane</keyword>
<dbReference type="SMART" id="SM00248">
    <property type="entry name" value="ANK"/>
    <property type="match status" value="6"/>
</dbReference>
<evidence type="ECO:0000313" key="11">
    <source>
        <dbReference type="EMBL" id="KAJ0393932.1"/>
    </source>
</evidence>
<feature type="repeat" description="ANK" evidence="7">
    <location>
        <begin position="169"/>
        <end position="202"/>
    </location>
</feature>
<dbReference type="Pfam" id="PF01529">
    <property type="entry name" value="DHHC"/>
    <property type="match status" value="1"/>
</dbReference>
<dbReference type="Proteomes" id="UP001209570">
    <property type="component" value="Unassembled WGS sequence"/>
</dbReference>
<dbReference type="Pfam" id="PF12796">
    <property type="entry name" value="Ank_2"/>
    <property type="match status" value="1"/>
</dbReference>
<evidence type="ECO:0000256" key="2">
    <source>
        <dbReference type="ARBA" id="ARBA00022692"/>
    </source>
</evidence>
<dbReference type="PROSITE" id="PS50088">
    <property type="entry name" value="ANK_REPEAT"/>
    <property type="match status" value="3"/>
</dbReference>
<evidence type="ECO:0000256" key="9">
    <source>
        <dbReference type="SAM" id="MobiDB-lite"/>
    </source>
</evidence>
<reference evidence="11" key="1">
    <citation type="submission" date="2021-12" db="EMBL/GenBank/DDBJ databases">
        <title>Prjna785345.</title>
        <authorList>
            <person name="Rujirawat T."/>
            <person name="Krajaejun T."/>
        </authorList>
    </citation>
    <scope>NUCLEOTIDE SEQUENCE</scope>
    <source>
        <strain evidence="11">Pi057C3</strain>
    </source>
</reference>
<keyword evidence="8" id="KW-0808">Transferase</keyword>
<dbReference type="GO" id="GO:0000139">
    <property type="term" value="C:Golgi membrane"/>
    <property type="evidence" value="ECO:0007669"/>
    <property type="project" value="TreeGrafter"/>
</dbReference>
<comment type="domain">
    <text evidence="8">The DHHC domain is required for palmitoyltransferase activity.</text>
</comment>
<evidence type="ECO:0000256" key="7">
    <source>
        <dbReference type="PROSITE-ProRule" id="PRU00023"/>
    </source>
</evidence>
<gene>
    <name evidence="11" type="ORF">P43SY_002879</name>
</gene>
<proteinExistence type="inferred from homology"/>
<accession>A0AAD5L9Y1</accession>
<feature type="region of interest" description="Disordered" evidence="9">
    <location>
        <begin position="514"/>
        <end position="538"/>
    </location>
</feature>
<dbReference type="PROSITE" id="PS50297">
    <property type="entry name" value="ANK_REP_REGION"/>
    <property type="match status" value="2"/>
</dbReference>
<evidence type="ECO:0000256" key="5">
    <source>
        <dbReference type="ARBA" id="ARBA00023043"/>
    </source>
</evidence>
<evidence type="ECO:0000256" key="1">
    <source>
        <dbReference type="ARBA" id="ARBA00004141"/>
    </source>
</evidence>
<feature type="domain" description="Palmitoyltransferase DHHC" evidence="10">
    <location>
        <begin position="336"/>
        <end position="449"/>
    </location>
</feature>
<dbReference type="Pfam" id="PF13857">
    <property type="entry name" value="Ank_5"/>
    <property type="match status" value="1"/>
</dbReference>
<dbReference type="Gene3D" id="1.25.40.20">
    <property type="entry name" value="Ankyrin repeat-containing domain"/>
    <property type="match status" value="2"/>
</dbReference>
<evidence type="ECO:0000259" key="10">
    <source>
        <dbReference type="Pfam" id="PF01529"/>
    </source>
</evidence>
<protein>
    <recommendedName>
        <fullName evidence="8">Palmitoyltransferase</fullName>
        <ecNumber evidence="8">2.3.1.225</ecNumber>
    </recommendedName>
</protein>
<dbReference type="SUPFAM" id="SSF48403">
    <property type="entry name" value="Ankyrin repeat"/>
    <property type="match status" value="1"/>
</dbReference>
<evidence type="ECO:0000256" key="6">
    <source>
        <dbReference type="ARBA" id="ARBA00023136"/>
    </source>
</evidence>
<dbReference type="PANTHER" id="PTHR24161">
    <property type="entry name" value="ANK_REP_REGION DOMAIN-CONTAINING PROTEIN-RELATED"/>
    <property type="match status" value="1"/>
</dbReference>
<comment type="similarity">
    <text evidence="8">Belongs to the DHHC palmitoyltransferase family.</text>
</comment>
<keyword evidence="8" id="KW-0012">Acyltransferase</keyword>
<evidence type="ECO:0000256" key="8">
    <source>
        <dbReference type="RuleBase" id="RU079119"/>
    </source>
</evidence>